<dbReference type="EMBL" id="PCVC01000039">
    <property type="protein sequence ID" value="PIQ66977.1"/>
    <property type="molecule type" value="Genomic_DNA"/>
</dbReference>
<evidence type="ECO:0000313" key="1">
    <source>
        <dbReference type="EMBL" id="PIQ66977.1"/>
    </source>
</evidence>
<dbReference type="AlphaFoldDB" id="A0A2H0K6V4"/>
<dbReference type="Proteomes" id="UP000229834">
    <property type="component" value="Unassembled WGS sequence"/>
</dbReference>
<accession>A0A2H0K6V4</accession>
<organism evidence="1 2">
    <name type="scientific">Candidatus Zambryskibacteria bacterium CG11_big_fil_rev_8_21_14_0_20_40_24</name>
    <dbReference type="NCBI Taxonomy" id="1975116"/>
    <lineage>
        <taxon>Bacteria</taxon>
        <taxon>Candidatus Zambryskiibacteriota</taxon>
    </lineage>
</organism>
<sequence length="78" mass="8611">MLFESVLPSPEHDTVYVVVCVGLSVSCPDIGRCPLKPPEILQPSAFVDDQYILVDSPENIEEFATEIETDGPEDEDET</sequence>
<comment type="caution">
    <text evidence="1">The sequence shown here is derived from an EMBL/GenBank/DDBJ whole genome shotgun (WGS) entry which is preliminary data.</text>
</comment>
<proteinExistence type="predicted"/>
<protein>
    <submittedName>
        <fullName evidence="1">Uncharacterized protein</fullName>
    </submittedName>
</protein>
<name>A0A2H0K6V4_9BACT</name>
<gene>
    <name evidence="1" type="ORF">COV95_01205</name>
</gene>
<evidence type="ECO:0000313" key="2">
    <source>
        <dbReference type="Proteomes" id="UP000229834"/>
    </source>
</evidence>
<reference evidence="1 2" key="1">
    <citation type="submission" date="2017-09" db="EMBL/GenBank/DDBJ databases">
        <title>Depth-based differentiation of microbial function through sediment-hosted aquifers and enrichment of novel symbionts in the deep terrestrial subsurface.</title>
        <authorList>
            <person name="Probst A.J."/>
            <person name="Ladd B."/>
            <person name="Jarett J.K."/>
            <person name="Geller-Mcgrath D.E."/>
            <person name="Sieber C.M."/>
            <person name="Emerson J.B."/>
            <person name="Anantharaman K."/>
            <person name="Thomas B.C."/>
            <person name="Malmstrom R."/>
            <person name="Stieglmeier M."/>
            <person name="Klingl A."/>
            <person name="Woyke T."/>
            <person name="Ryan C.M."/>
            <person name="Banfield J.F."/>
        </authorList>
    </citation>
    <scope>NUCLEOTIDE SEQUENCE [LARGE SCALE GENOMIC DNA]</scope>
    <source>
        <strain evidence="1">CG11_big_fil_rev_8_21_14_0_20_40_24</strain>
    </source>
</reference>